<dbReference type="AlphaFoldDB" id="A0AAD5S8U9"/>
<keyword evidence="3" id="KW-0547">Nucleotide-binding</keyword>
<protein>
    <submittedName>
        <fullName evidence="10">Cell cycle checkpoint protein rad17</fullName>
    </submittedName>
</protein>
<comment type="subcellular location">
    <subcellularLocation>
        <location evidence="1">Nucleus</location>
    </subcellularLocation>
</comment>
<dbReference type="SUPFAM" id="SSF52540">
    <property type="entry name" value="P-loop containing nucleoside triphosphate hydrolases"/>
    <property type="match status" value="1"/>
</dbReference>
<accession>A0AAD5S8U9</accession>
<comment type="similarity">
    <text evidence="2">Belongs to the rad17/RAD24 family.</text>
</comment>
<feature type="compositionally biased region" description="Basic and acidic residues" evidence="8">
    <location>
        <begin position="31"/>
        <end position="40"/>
    </location>
</feature>
<reference evidence="10" key="1">
    <citation type="submission" date="2020-05" db="EMBL/GenBank/DDBJ databases">
        <title>Phylogenomic resolution of chytrid fungi.</title>
        <authorList>
            <person name="Stajich J.E."/>
            <person name="Amses K."/>
            <person name="Simmons R."/>
            <person name="Seto K."/>
            <person name="Myers J."/>
            <person name="Bonds A."/>
            <person name="Quandt C.A."/>
            <person name="Barry K."/>
            <person name="Liu P."/>
            <person name="Grigoriev I."/>
            <person name="Longcore J.E."/>
            <person name="James T.Y."/>
        </authorList>
    </citation>
    <scope>NUCLEOTIDE SEQUENCE</scope>
    <source>
        <strain evidence="10">JEL0318</strain>
    </source>
</reference>
<dbReference type="GO" id="GO:0003689">
    <property type="term" value="F:DNA clamp loader activity"/>
    <property type="evidence" value="ECO:0007669"/>
    <property type="project" value="TreeGrafter"/>
</dbReference>
<feature type="region of interest" description="Disordered" evidence="8">
    <location>
        <begin position="474"/>
        <end position="516"/>
    </location>
</feature>
<sequence length="651" mass="72004">MTDTPRIKKAAPAKHGRKRAVISSSSSSDDEIWKKTDTPKRSTTPLAPTPKLKSSRVNAKKPRIEEKPASPPEPETSSKAVPEQRSIRKWVLPRINSSSQEDIPTRPLANIPILPHTTKPIPTVKKQTDTDNLLWIDKYTPKTEEEIAVHKKKVEDVRSWLLTALSNASERRRQPFPTPKILVLTGPSGAGKTAVVHMLANELGCDILEWLNPINTNSLASMYEGDEDTSGRRQDFPSFMSVSKQFPDFLAQSGKGPSLDFTPTSSSTPPSTGSGRQIILVEDLPNVANIATRDAVHSAIRAYAHSRRSTSPLIFIVSDTTITNGAEGFRNRGPSLDETVTVKSLIPIDILQSRYCSQVAFNPIAQTFLLKALSRVAKLEAGSRSLYGGGQAVKAQIERIATSSSGDIRCALNALQFISLQSDRFWTPHPPRSQKNGRKKGSVVEKSQESSVPIGNREVRLALFHSLGKVLYNKRDDPDSPDSTESALLPKRSSSVDKPAALPTHLQHQERRPMKSNPDAIFETTSLDASSFGLFLHENYPPYFVDIEEMVTATDYMSLGDVTLGSWQQQQHTSELAASLFIRGLMFAHTEPLPPQRKPPLHRPRFWSVTKTARELDEEIRGISGNWVEACFRDMGKKDGGRDQGFSVNGR</sequence>
<dbReference type="GO" id="GO:0003682">
    <property type="term" value="F:chromatin binding"/>
    <property type="evidence" value="ECO:0007669"/>
    <property type="project" value="TreeGrafter"/>
</dbReference>
<dbReference type="GO" id="GO:0005634">
    <property type="term" value="C:nucleus"/>
    <property type="evidence" value="ECO:0007669"/>
    <property type="project" value="UniProtKB-SubCell"/>
</dbReference>
<dbReference type="PANTHER" id="PTHR12172:SF0">
    <property type="entry name" value="CELL CYCLE CHECKPOINT PROTEIN RAD17"/>
    <property type="match status" value="1"/>
</dbReference>
<dbReference type="GO" id="GO:0006281">
    <property type="term" value="P:DNA repair"/>
    <property type="evidence" value="ECO:0007669"/>
    <property type="project" value="InterPro"/>
</dbReference>
<dbReference type="Gene3D" id="3.40.50.300">
    <property type="entry name" value="P-loop containing nucleotide triphosphate hydrolases"/>
    <property type="match status" value="1"/>
</dbReference>
<evidence type="ECO:0000313" key="11">
    <source>
        <dbReference type="Proteomes" id="UP001212841"/>
    </source>
</evidence>
<dbReference type="GO" id="GO:0005524">
    <property type="term" value="F:ATP binding"/>
    <property type="evidence" value="ECO:0007669"/>
    <property type="project" value="UniProtKB-KW"/>
</dbReference>
<dbReference type="PANTHER" id="PTHR12172">
    <property type="entry name" value="CELL CYCLE CHECKPOINT PROTEIN RAD17"/>
    <property type="match status" value="1"/>
</dbReference>
<name>A0AAD5S8U9_9FUNG</name>
<feature type="compositionally biased region" description="Low complexity" evidence="8">
    <location>
        <begin position="262"/>
        <end position="275"/>
    </location>
</feature>
<dbReference type="InterPro" id="IPR004582">
    <property type="entry name" value="Checkpoint_prot_Rad17_Rad24"/>
</dbReference>
<keyword evidence="7" id="KW-0131">Cell cycle</keyword>
<evidence type="ECO:0000256" key="2">
    <source>
        <dbReference type="ARBA" id="ARBA00006168"/>
    </source>
</evidence>
<evidence type="ECO:0000313" key="10">
    <source>
        <dbReference type="EMBL" id="KAJ3047376.1"/>
    </source>
</evidence>
<evidence type="ECO:0000256" key="7">
    <source>
        <dbReference type="ARBA" id="ARBA00023306"/>
    </source>
</evidence>
<keyword evidence="6" id="KW-0539">Nucleus</keyword>
<feature type="region of interest" description="Disordered" evidence="8">
    <location>
        <begin position="1"/>
        <end position="84"/>
    </location>
</feature>
<feature type="compositionally biased region" description="Basic residues" evidence="8">
    <location>
        <begin position="7"/>
        <end position="20"/>
    </location>
</feature>
<comment type="caution">
    <text evidence="10">The sequence shown here is derived from an EMBL/GenBank/DDBJ whole genome shotgun (WGS) entry which is preliminary data.</text>
</comment>
<feature type="domain" description="Checkpoint protein RAD24-like helical bundle" evidence="9">
    <location>
        <begin position="460"/>
        <end position="568"/>
    </location>
</feature>
<evidence type="ECO:0000256" key="5">
    <source>
        <dbReference type="ARBA" id="ARBA00022840"/>
    </source>
</evidence>
<feature type="region of interest" description="Disordered" evidence="8">
    <location>
        <begin position="426"/>
        <end position="451"/>
    </location>
</feature>
<proteinExistence type="inferred from homology"/>
<evidence type="ECO:0000256" key="4">
    <source>
        <dbReference type="ARBA" id="ARBA00022763"/>
    </source>
</evidence>
<dbReference type="Pfam" id="PF25812">
    <property type="entry name" value="RAD24_helical"/>
    <property type="match status" value="1"/>
</dbReference>
<feature type="region of interest" description="Disordered" evidence="8">
    <location>
        <begin position="255"/>
        <end position="275"/>
    </location>
</feature>
<dbReference type="InterPro" id="IPR057927">
    <property type="entry name" value="RAD24-like_helical"/>
</dbReference>
<dbReference type="Proteomes" id="UP001212841">
    <property type="component" value="Unassembled WGS sequence"/>
</dbReference>
<dbReference type="Pfam" id="PF03215">
    <property type="entry name" value="Rad17"/>
    <property type="match status" value="1"/>
</dbReference>
<evidence type="ECO:0000259" key="9">
    <source>
        <dbReference type="Pfam" id="PF25812"/>
    </source>
</evidence>
<keyword evidence="5" id="KW-0067">ATP-binding</keyword>
<evidence type="ECO:0000256" key="6">
    <source>
        <dbReference type="ARBA" id="ARBA00023242"/>
    </source>
</evidence>
<evidence type="ECO:0000256" key="3">
    <source>
        <dbReference type="ARBA" id="ARBA00022741"/>
    </source>
</evidence>
<dbReference type="GO" id="GO:0033314">
    <property type="term" value="P:mitotic DNA replication checkpoint signaling"/>
    <property type="evidence" value="ECO:0007669"/>
    <property type="project" value="TreeGrafter"/>
</dbReference>
<gene>
    <name evidence="10" type="primary">RAD17</name>
    <name evidence="10" type="ORF">HK097_011584</name>
</gene>
<dbReference type="EMBL" id="JADGJD010000973">
    <property type="protein sequence ID" value="KAJ3047376.1"/>
    <property type="molecule type" value="Genomic_DNA"/>
</dbReference>
<organism evidence="10 11">
    <name type="scientific">Rhizophlyctis rosea</name>
    <dbReference type="NCBI Taxonomy" id="64517"/>
    <lineage>
        <taxon>Eukaryota</taxon>
        <taxon>Fungi</taxon>
        <taxon>Fungi incertae sedis</taxon>
        <taxon>Chytridiomycota</taxon>
        <taxon>Chytridiomycota incertae sedis</taxon>
        <taxon>Chytridiomycetes</taxon>
        <taxon>Rhizophlyctidales</taxon>
        <taxon>Rhizophlyctidaceae</taxon>
        <taxon>Rhizophlyctis</taxon>
    </lineage>
</organism>
<keyword evidence="11" id="KW-1185">Reference proteome</keyword>
<keyword evidence="4" id="KW-0227">DNA damage</keyword>
<dbReference type="GO" id="GO:0000077">
    <property type="term" value="P:DNA damage checkpoint signaling"/>
    <property type="evidence" value="ECO:0007669"/>
    <property type="project" value="TreeGrafter"/>
</dbReference>
<evidence type="ECO:0000256" key="1">
    <source>
        <dbReference type="ARBA" id="ARBA00004123"/>
    </source>
</evidence>
<evidence type="ECO:0000256" key="8">
    <source>
        <dbReference type="SAM" id="MobiDB-lite"/>
    </source>
</evidence>
<dbReference type="InterPro" id="IPR027417">
    <property type="entry name" value="P-loop_NTPase"/>
</dbReference>